<organism evidence="2 3">
    <name type="scientific">Denitromonas iodatirespirans</name>
    <dbReference type="NCBI Taxonomy" id="2795389"/>
    <lineage>
        <taxon>Bacteria</taxon>
        <taxon>Pseudomonadati</taxon>
        <taxon>Pseudomonadota</taxon>
        <taxon>Betaproteobacteria</taxon>
        <taxon>Rhodocyclales</taxon>
        <taxon>Zoogloeaceae</taxon>
        <taxon>Denitromonas</taxon>
    </lineage>
</organism>
<keyword evidence="3" id="KW-1185">Reference proteome</keyword>
<dbReference type="SUPFAM" id="SSF55729">
    <property type="entry name" value="Acyl-CoA N-acyltransferases (Nat)"/>
    <property type="match status" value="1"/>
</dbReference>
<reference evidence="3" key="1">
    <citation type="journal article" date="2022" name="ISME J.">
        <title>Genetic and phylogenetic analysis of dissimilatory iodate-reducing bacteria identifies potential niches across the world's oceans.</title>
        <authorList>
            <person name="Reyes-Umana V."/>
            <person name="Henning Z."/>
            <person name="Lee K."/>
            <person name="Barnum T.P."/>
            <person name="Coates J.D."/>
        </authorList>
    </citation>
    <scope>NUCLEOTIDE SEQUENCE [LARGE SCALE GENOMIC DNA]</scope>
    <source>
        <strain evidence="3">IR12</strain>
    </source>
</reference>
<proteinExistence type="predicted"/>
<evidence type="ECO:0000259" key="1">
    <source>
        <dbReference type="PROSITE" id="PS51186"/>
    </source>
</evidence>
<dbReference type="GO" id="GO:0016747">
    <property type="term" value="F:acyltransferase activity, transferring groups other than amino-acyl groups"/>
    <property type="evidence" value="ECO:0007669"/>
    <property type="project" value="InterPro"/>
</dbReference>
<dbReference type="Proteomes" id="UP000694660">
    <property type="component" value="Unassembled WGS sequence"/>
</dbReference>
<dbReference type="RefSeq" id="WP_214360311.1">
    <property type="nucleotide sequence ID" value="NZ_JAEKFT010000004.1"/>
</dbReference>
<dbReference type="CDD" id="cd04301">
    <property type="entry name" value="NAT_SF"/>
    <property type="match status" value="1"/>
</dbReference>
<comment type="caution">
    <text evidence="2">The sequence shown here is derived from an EMBL/GenBank/DDBJ whole genome shotgun (WGS) entry which is preliminary data.</text>
</comment>
<sequence>MSFTLRPMAAGDLPAVLQVQRLAYGDAYQELAEVLDAKRQRSPAACWVASDAAGRMLGYVLAHDWPGEAPPPLHASLPDVAGGRGAFLHDLAVAPRAHGTGVGRSLFRAPLGEAGRA</sequence>
<protein>
    <submittedName>
        <fullName evidence="2">GNAT family N-acetyltransferase</fullName>
    </submittedName>
</protein>
<evidence type="ECO:0000313" key="2">
    <source>
        <dbReference type="EMBL" id="MBT0960555.1"/>
    </source>
</evidence>
<dbReference type="InterPro" id="IPR016181">
    <property type="entry name" value="Acyl_CoA_acyltransferase"/>
</dbReference>
<dbReference type="EMBL" id="JAEKFT010000004">
    <property type="protein sequence ID" value="MBT0960555.1"/>
    <property type="molecule type" value="Genomic_DNA"/>
</dbReference>
<dbReference type="InterPro" id="IPR000182">
    <property type="entry name" value="GNAT_dom"/>
</dbReference>
<dbReference type="AlphaFoldDB" id="A0A944D5X2"/>
<dbReference type="PROSITE" id="PS51186">
    <property type="entry name" value="GNAT"/>
    <property type="match status" value="1"/>
</dbReference>
<dbReference type="Pfam" id="PF00583">
    <property type="entry name" value="Acetyltransf_1"/>
    <property type="match status" value="1"/>
</dbReference>
<dbReference type="Gene3D" id="3.40.630.30">
    <property type="match status" value="1"/>
</dbReference>
<gene>
    <name evidence="2" type="ORF">I8J34_05135</name>
</gene>
<accession>A0A944D5X2</accession>
<feature type="domain" description="N-acetyltransferase" evidence="1">
    <location>
        <begin position="3"/>
        <end position="117"/>
    </location>
</feature>
<evidence type="ECO:0000313" key="3">
    <source>
        <dbReference type="Proteomes" id="UP000694660"/>
    </source>
</evidence>
<name>A0A944D5X2_DENI1</name>